<dbReference type="AlphaFoldDB" id="C2G446"/>
<protein>
    <submittedName>
        <fullName evidence="1">Uncharacterized protein</fullName>
    </submittedName>
</protein>
<reference evidence="1 2" key="1">
    <citation type="submission" date="2009-01" db="EMBL/GenBank/DDBJ databases">
        <authorList>
            <person name="Qin X."/>
            <person name="Bachman B."/>
            <person name="Battles P."/>
            <person name="Bell A."/>
            <person name="Bess C."/>
            <person name="Bickham C."/>
            <person name="Chaboub L."/>
            <person name="Chen D."/>
            <person name="Coyle M."/>
            <person name="Deiros D.R."/>
            <person name="Dinh H."/>
            <person name="Forbes L."/>
            <person name="Fowler G."/>
            <person name="Francisco L."/>
            <person name="Fu Q."/>
            <person name="Gubbala S."/>
            <person name="Hale W."/>
            <person name="Han Y."/>
            <person name="Hemphill L."/>
            <person name="Highlander S.K."/>
            <person name="Hirani K."/>
            <person name="Hogues M."/>
            <person name="Jackson L."/>
            <person name="Jakkamsetti A."/>
            <person name="Javaid M."/>
            <person name="Jiang H."/>
            <person name="Korchina V."/>
            <person name="Kovar C."/>
            <person name="Lara F."/>
            <person name="Lee S."/>
            <person name="Mata R."/>
            <person name="Mathew T."/>
            <person name="Moen C."/>
            <person name="Morales K."/>
            <person name="Munidasa M."/>
            <person name="Nazareth L."/>
            <person name="Ngo R."/>
            <person name="Nguyen L."/>
            <person name="Okwuonu G."/>
            <person name="Ongeri F."/>
            <person name="Patil S."/>
            <person name="Petrosino J."/>
            <person name="Pham C."/>
            <person name="Pham P."/>
            <person name="Pu L.-L."/>
            <person name="Puazo M."/>
            <person name="Raj R."/>
            <person name="Reid J."/>
            <person name="Rouhana J."/>
            <person name="Saada N."/>
            <person name="Shang Y."/>
            <person name="Simmons D."/>
            <person name="Thornton R."/>
            <person name="Warren J."/>
            <person name="Weissenberger G."/>
            <person name="Zhang J."/>
            <person name="Zhang L."/>
            <person name="Zhou C."/>
            <person name="Zhu D."/>
            <person name="Muzny D."/>
            <person name="Worley K."/>
            <person name="Gibbs R."/>
        </authorList>
    </citation>
    <scope>NUCLEOTIDE SEQUENCE [LARGE SCALE GENOMIC DNA]</scope>
    <source>
        <strain evidence="1 2">ATCC 33300</strain>
    </source>
</reference>
<accession>C2G446</accession>
<organism evidence="1 2">
    <name type="scientific">Sphingobacterium spiritivorum ATCC 33300</name>
    <dbReference type="NCBI Taxonomy" id="525372"/>
    <lineage>
        <taxon>Bacteria</taxon>
        <taxon>Pseudomonadati</taxon>
        <taxon>Bacteroidota</taxon>
        <taxon>Sphingobacteriia</taxon>
        <taxon>Sphingobacteriales</taxon>
        <taxon>Sphingobacteriaceae</taxon>
        <taxon>Sphingobacterium</taxon>
    </lineage>
</organism>
<dbReference type="EMBL" id="ACHB01000096">
    <property type="protein sequence ID" value="EEI90060.1"/>
    <property type="molecule type" value="Genomic_DNA"/>
</dbReference>
<dbReference type="HOGENOM" id="CLU_3030105_0_0_10"/>
<proteinExistence type="predicted"/>
<comment type="caution">
    <text evidence="1">The sequence shown here is derived from an EMBL/GenBank/DDBJ whole genome shotgun (WGS) entry which is preliminary data.</text>
</comment>
<evidence type="ECO:0000313" key="2">
    <source>
        <dbReference type="Proteomes" id="UP000006241"/>
    </source>
</evidence>
<sequence>MMVFIKQCVSVIGFKQLTAQKNSRKHELPFTFNLKHKPIQLIYSFLKNTQKHNYH</sequence>
<gene>
    <name evidence="1" type="ORF">HMPREF0765_4428</name>
</gene>
<dbReference type="Proteomes" id="UP000006241">
    <property type="component" value="Unassembled WGS sequence"/>
</dbReference>
<evidence type="ECO:0000313" key="1">
    <source>
        <dbReference type="EMBL" id="EEI90060.1"/>
    </source>
</evidence>
<name>C2G446_SPHSI</name>